<evidence type="ECO:0000256" key="3">
    <source>
        <dbReference type="ARBA" id="ARBA00022691"/>
    </source>
</evidence>
<evidence type="ECO:0000256" key="2">
    <source>
        <dbReference type="ARBA" id="ARBA00022679"/>
    </source>
</evidence>
<evidence type="ECO:0000313" key="5">
    <source>
        <dbReference type="Proteomes" id="UP000182800"/>
    </source>
</evidence>
<keyword evidence="5" id="KW-1185">Reference proteome</keyword>
<comment type="caution">
    <text evidence="4">The sequence shown here is derived from an EMBL/GenBank/DDBJ whole genome shotgun (WGS) entry which is preliminary data.</text>
</comment>
<reference evidence="4 5" key="1">
    <citation type="submission" date="2016-08" db="EMBL/GenBank/DDBJ databases">
        <authorList>
            <person name="Varghese N."/>
            <person name="Submissions Spin"/>
        </authorList>
    </citation>
    <scope>NUCLEOTIDE SEQUENCE [LARGE SCALE GENOMIC DNA]</scope>
    <source>
        <strain evidence="4 5">HL-109</strain>
    </source>
</reference>
<keyword evidence="2" id="KW-0808">Transferase</keyword>
<gene>
    <name evidence="4" type="ORF">GA0071312_1644</name>
</gene>
<keyword evidence="1 4" id="KW-0489">Methyltransferase</keyword>
<dbReference type="RefSeq" id="WP_165603989.1">
    <property type="nucleotide sequence ID" value="NZ_FMBM01000002.1"/>
</dbReference>
<dbReference type="InterPro" id="IPR029063">
    <property type="entry name" value="SAM-dependent_MTases_sf"/>
</dbReference>
<dbReference type="SUPFAM" id="SSF53335">
    <property type="entry name" value="S-adenosyl-L-methionine-dependent methyltransferases"/>
    <property type="match status" value="1"/>
</dbReference>
<keyword evidence="3" id="KW-0949">S-adenosyl-L-methionine</keyword>
<dbReference type="CDD" id="cd02440">
    <property type="entry name" value="AdoMet_MTases"/>
    <property type="match status" value="1"/>
</dbReference>
<organism evidence="4 5">
    <name type="scientific">Saliniramus fredricksonii</name>
    <dbReference type="NCBI Taxonomy" id="1653334"/>
    <lineage>
        <taxon>Bacteria</taxon>
        <taxon>Pseudomonadati</taxon>
        <taxon>Pseudomonadota</taxon>
        <taxon>Alphaproteobacteria</taxon>
        <taxon>Hyphomicrobiales</taxon>
        <taxon>Salinarimonadaceae</taxon>
        <taxon>Saliniramus</taxon>
    </lineage>
</organism>
<protein>
    <submittedName>
        <fullName evidence="4">Methyltransferase domain-containing protein</fullName>
    </submittedName>
</protein>
<dbReference type="GO" id="GO:0008168">
    <property type="term" value="F:methyltransferase activity"/>
    <property type="evidence" value="ECO:0007669"/>
    <property type="project" value="UniProtKB-KW"/>
</dbReference>
<dbReference type="PANTHER" id="PTHR43464:SF19">
    <property type="entry name" value="UBIQUINONE BIOSYNTHESIS O-METHYLTRANSFERASE, MITOCHONDRIAL"/>
    <property type="match status" value="1"/>
</dbReference>
<dbReference type="Proteomes" id="UP000182800">
    <property type="component" value="Unassembled WGS sequence"/>
</dbReference>
<name>A0ABY0K8A9_9HYPH</name>
<accession>A0ABY0K8A9</accession>
<proteinExistence type="predicted"/>
<dbReference type="EMBL" id="FMBM01000002">
    <property type="protein sequence ID" value="SCC80695.1"/>
    <property type="molecule type" value="Genomic_DNA"/>
</dbReference>
<dbReference type="Pfam" id="PF13489">
    <property type="entry name" value="Methyltransf_23"/>
    <property type="match status" value="1"/>
</dbReference>
<evidence type="ECO:0000313" key="4">
    <source>
        <dbReference type="EMBL" id="SCC80695.1"/>
    </source>
</evidence>
<dbReference type="Gene3D" id="3.40.50.150">
    <property type="entry name" value="Vaccinia Virus protein VP39"/>
    <property type="match status" value="1"/>
</dbReference>
<dbReference type="PANTHER" id="PTHR43464">
    <property type="entry name" value="METHYLTRANSFERASE"/>
    <property type="match status" value="1"/>
</dbReference>
<dbReference type="GO" id="GO:0032259">
    <property type="term" value="P:methylation"/>
    <property type="evidence" value="ECO:0007669"/>
    <property type="project" value="UniProtKB-KW"/>
</dbReference>
<sequence length="271" mass="30530">MVEKHERPCPSCATRHDPEEDRQVLSRDGWSVAGCRVCGFVYMPQFAPAEAFVDDLAWEKQFEREKTERRKRVSVLQWLEDATRWRHRLIPRARPENLVRARVDGGRVLDIGCGTGSHALPFLGDFVPFGIELSRALAQEAADSFAPHGGHCVHAESRAGLATFAEGFFDAAVLRSYLEHEAYPNEVLAELARVLRPGGVAIVKVPNYGSLNRMVMGGNWCGFRIPDHVNYFTKSSLTQMAARHGFDVELPLLWSLPTDDNMWAILRATWK</sequence>
<evidence type="ECO:0000256" key="1">
    <source>
        <dbReference type="ARBA" id="ARBA00022603"/>
    </source>
</evidence>